<dbReference type="Pfam" id="PF00501">
    <property type="entry name" value="AMP-binding"/>
    <property type="match status" value="1"/>
</dbReference>
<accession>A0A1G8N964</accession>
<evidence type="ECO:0000256" key="1">
    <source>
        <dbReference type="SAM" id="Coils"/>
    </source>
</evidence>
<name>A0A1G8N964_9GAMM</name>
<organism evidence="3 4">
    <name type="scientific">Ferrimonas sediminum</name>
    <dbReference type="NCBI Taxonomy" id="718193"/>
    <lineage>
        <taxon>Bacteria</taxon>
        <taxon>Pseudomonadati</taxon>
        <taxon>Pseudomonadota</taxon>
        <taxon>Gammaproteobacteria</taxon>
        <taxon>Alteromonadales</taxon>
        <taxon>Ferrimonadaceae</taxon>
        <taxon>Ferrimonas</taxon>
    </lineage>
</organism>
<feature type="coiled-coil region" evidence="1">
    <location>
        <begin position="128"/>
        <end position="155"/>
    </location>
</feature>
<keyword evidence="4" id="KW-1185">Reference proteome</keyword>
<keyword evidence="1" id="KW-0175">Coiled coil</keyword>
<dbReference type="PANTHER" id="PTHR45398:SF1">
    <property type="entry name" value="ENZYME, PUTATIVE (JCVI)-RELATED"/>
    <property type="match status" value="1"/>
</dbReference>
<dbReference type="PANTHER" id="PTHR45398">
    <property type="match status" value="1"/>
</dbReference>
<dbReference type="EMBL" id="FNEM01000003">
    <property type="protein sequence ID" value="SDI76839.1"/>
    <property type="molecule type" value="Genomic_DNA"/>
</dbReference>
<evidence type="ECO:0000313" key="3">
    <source>
        <dbReference type="EMBL" id="SDI76839.1"/>
    </source>
</evidence>
<evidence type="ECO:0000313" key="4">
    <source>
        <dbReference type="Proteomes" id="UP000199527"/>
    </source>
</evidence>
<gene>
    <name evidence="3" type="ORF">SAMN04488540_10359</name>
</gene>
<dbReference type="InterPro" id="IPR000873">
    <property type="entry name" value="AMP-dep_synth/lig_dom"/>
</dbReference>
<feature type="domain" description="AMP-dependent synthetase/ligase" evidence="2">
    <location>
        <begin position="118"/>
        <end position="273"/>
    </location>
</feature>
<reference evidence="4" key="1">
    <citation type="submission" date="2016-10" db="EMBL/GenBank/DDBJ databases">
        <authorList>
            <person name="Varghese N."/>
            <person name="Submissions S."/>
        </authorList>
    </citation>
    <scope>NUCLEOTIDE SEQUENCE [LARGE SCALE GENOMIC DNA]</scope>
    <source>
        <strain evidence="4">DSM 23317</strain>
    </source>
</reference>
<dbReference type="AlphaFoldDB" id="A0A1G8N964"/>
<dbReference type="InterPro" id="IPR045851">
    <property type="entry name" value="AMP-bd_C_sf"/>
</dbReference>
<dbReference type="Gene3D" id="3.40.50.12780">
    <property type="entry name" value="N-terminal domain of ligase-like"/>
    <property type="match status" value="1"/>
</dbReference>
<dbReference type="OrthoDB" id="9787658at2"/>
<sequence>MTLSLAARLFSEDSVVCCGAERGQILLSDVRQRVAQLQASLGPEPPTSVLLYSDDSQTFLVRLLALLGLGIEVILPANGQASTLQQLAPHHQLQMDDDWQIGETAHGDVVWREGGCLRLFTSGSSGEAKAVDKSLSQLETEINELEKQFGESLQQSTVVASVSHQHIYGLLFRLLWPFCAGRSFVIETLLYPETLTAALGCHAPAVLIASPSLLQHWQLQDGPAPVMAFSSGGPLRRDAALERCRHWQQGVVEIYGSTETGGIAHRQTSEQQPDPLWQPFDCVRVKSEQQRLWIRSPYLDGDHWYCTDDRVTIGVEGMQLLGRADRTVKIAEKRVCLVTMEKELERHPWVAQVALVLLPTSRPQIGAVVQLSAAGVAARTELGGRQLALRWKEHLLGHFERVTLPRRWRYPERLPFNHQGKLTRAALLELFHDDQH</sequence>
<dbReference type="SUPFAM" id="SSF56801">
    <property type="entry name" value="Acetyl-CoA synthetase-like"/>
    <property type="match status" value="1"/>
</dbReference>
<dbReference type="InterPro" id="IPR042099">
    <property type="entry name" value="ANL_N_sf"/>
</dbReference>
<evidence type="ECO:0000259" key="2">
    <source>
        <dbReference type="Pfam" id="PF00501"/>
    </source>
</evidence>
<protein>
    <submittedName>
        <fullName evidence="3">AMP-binding enzyme</fullName>
    </submittedName>
</protein>
<dbReference type="Proteomes" id="UP000199527">
    <property type="component" value="Unassembled WGS sequence"/>
</dbReference>
<dbReference type="RefSeq" id="WP_090362811.1">
    <property type="nucleotide sequence ID" value="NZ_FNEM01000003.1"/>
</dbReference>
<proteinExistence type="predicted"/>
<dbReference type="Gene3D" id="3.30.300.30">
    <property type="match status" value="1"/>
</dbReference>